<evidence type="ECO:0000256" key="1">
    <source>
        <dbReference type="PIRNR" id="PIRNR028141"/>
    </source>
</evidence>
<keyword evidence="1" id="KW-0973">c-di-GMP</keyword>
<evidence type="ECO:0000259" key="2">
    <source>
        <dbReference type="Pfam" id="PF07238"/>
    </source>
</evidence>
<feature type="domain" description="PilZ" evidence="2">
    <location>
        <begin position="2"/>
        <end position="99"/>
    </location>
</feature>
<gene>
    <name evidence="3" type="ORF">H8B19_04095</name>
</gene>
<reference evidence="3" key="2">
    <citation type="submission" date="2020-08" db="EMBL/GenBank/DDBJ databases">
        <authorList>
            <person name="Lai Q."/>
        </authorList>
    </citation>
    <scope>NUCLEOTIDE SEQUENCE</scope>
    <source>
        <strain evidence="3">S27-2</strain>
    </source>
</reference>
<dbReference type="InterPro" id="IPR009875">
    <property type="entry name" value="PilZ_domain"/>
</dbReference>
<dbReference type="InterPro" id="IPR027021">
    <property type="entry name" value="C-di-GMP_BP_PA4608"/>
</dbReference>
<dbReference type="SUPFAM" id="SSF141371">
    <property type="entry name" value="PilZ domain-like"/>
    <property type="match status" value="1"/>
</dbReference>
<keyword evidence="4" id="KW-1185">Reference proteome</keyword>
<organism evidence="3 4">
    <name type="scientific">Neptunicella marina</name>
    <dbReference type="NCBI Taxonomy" id="2125989"/>
    <lineage>
        <taxon>Bacteria</taxon>
        <taxon>Pseudomonadati</taxon>
        <taxon>Pseudomonadota</taxon>
        <taxon>Gammaproteobacteria</taxon>
        <taxon>Alteromonadales</taxon>
        <taxon>Alteromonadaceae</taxon>
        <taxon>Neptunicella</taxon>
    </lineage>
</organism>
<dbReference type="EMBL" id="JACNEP010000002">
    <property type="protein sequence ID" value="MBC3765046.1"/>
    <property type="molecule type" value="Genomic_DNA"/>
</dbReference>
<comment type="function">
    <text evidence="1">Binds the second messenger bis-(3'-5') cyclic dimeric guanosine monophosphate (c-di-GMP). Can bind two c-di-GMP molecules per monomer. May play a role in bacterial second-messenger regulated processes. Binding to c-di-GMP induces a conformational change of the C- and N-termini resulting in the exposure of a highly negative surface on one side of the protein to a possible effector protein.</text>
</comment>
<dbReference type="GO" id="GO:0035438">
    <property type="term" value="F:cyclic-di-GMP binding"/>
    <property type="evidence" value="ECO:0007669"/>
    <property type="project" value="InterPro"/>
</dbReference>
<dbReference type="PIRSF" id="PIRSF028141">
    <property type="entry name" value="C-di-GMP_BP_PA4608"/>
    <property type="match status" value="1"/>
</dbReference>
<dbReference type="Gene3D" id="2.40.10.220">
    <property type="entry name" value="predicted glycosyltransferase like domains"/>
    <property type="match status" value="1"/>
</dbReference>
<evidence type="ECO:0000313" key="4">
    <source>
        <dbReference type="Proteomes" id="UP000601768"/>
    </source>
</evidence>
<proteinExistence type="predicted"/>
<reference evidence="3" key="1">
    <citation type="journal article" date="2018" name="Int. J. Syst. Evol. Microbiol.">
        <title>Neptunicella marina gen. nov., sp. nov., isolated from surface seawater.</title>
        <authorList>
            <person name="Liu X."/>
            <person name="Lai Q."/>
            <person name="Du Y."/>
            <person name="Zhang X."/>
            <person name="Liu Z."/>
            <person name="Sun F."/>
            <person name="Shao Z."/>
        </authorList>
    </citation>
    <scope>NUCLEOTIDE SEQUENCE</scope>
    <source>
        <strain evidence="3">S27-2</strain>
    </source>
</reference>
<sequence length="120" mass="13695">MDKRRFTRIVFSAPVQLRQGTHEWQSQLIDLSLHGVLVARPDDFEPDMQQDLLVTFQLEGLSNSILIVGKISHINQDAIGIGAEMIDLDSISQLRRLVELNMGDDALLHRNFRNLCELEN</sequence>
<dbReference type="AlphaFoldDB" id="A0A8J6IQD7"/>
<dbReference type="Pfam" id="PF07238">
    <property type="entry name" value="PilZ"/>
    <property type="match status" value="1"/>
</dbReference>
<evidence type="ECO:0000313" key="3">
    <source>
        <dbReference type="EMBL" id="MBC3765046.1"/>
    </source>
</evidence>
<name>A0A8J6IQD7_9ALTE</name>
<comment type="subunit">
    <text evidence="1">Monomer in both c-di-GMP-bound and free forms.</text>
</comment>
<keyword evidence="1" id="KW-0547">Nucleotide-binding</keyword>
<accession>A0A8J6IQD7</accession>
<dbReference type="Proteomes" id="UP000601768">
    <property type="component" value="Unassembled WGS sequence"/>
</dbReference>
<protein>
    <recommendedName>
        <fullName evidence="1">Cyclic diguanosine monophosphate-binding protein</fullName>
        <shortName evidence="1">c-di-GMP-binding protein</shortName>
    </recommendedName>
    <alternativeName>
        <fullName evidence="1">Pilz domain-containing protein</fullName>
    </alternativeName>
</protein>
<comment type="caution">
    <text evidence="3">The sequence shown here is derived from an EMBL/GenBank/DDBJ whole genome shotgun (WGS) entry which is preliminary data.</text>
</comment>